<gene>
    <name evidence="1" type="ORF">MRB53_006172</name>
</gene>
<comment type="caution">
    <text evidence="1">The sequence shown here is derived from an EMBL/GenBank/DDBJ whole genome shotgun (WGS) entry which is preliminary data.</text>
</comment>
<protein>
    <submittedName>
        <fullName evidence="1">Uncharacterized protein</fullName>
    </submittedName>
</protein>
<accession>A0ACC2MFE4</accession>
<evidence type="ECO:0000313" key="1">
    <source>
        <dbReference type="EMBL" id="KAJ8644424.1"/>
    </source>
</evidence>
<proteinExistence type="predicted"/>
<sequence length="169" mass="19526">MVLFSRTLDWKELNSLQDEIDKLIQRGPTIMEKSLTTIRLHWFGWSVYSPAMCLDGLCSPSRLSFWLMLSAWDGTIRFQKGRITARLAIEHERPLKPNSFIVGKRMPSYAALMIPCLMEVFKPKRWHNNDVVFQPESPLKFTAFQDEAKDNFGTVFAATGVNMETAQFF</sequence>
<organism evidence="1 2">
    <name type="scientific">Persea americana</name>
    <name type="common">Avocado</name>
    <dbReference type="NCBI Taxonomy" id="3435"/>
    <lineage>
        <taxon>Eukaryota</taxon>
        <taxon>Viridiplantae</taxon>
        <taxon>Streptophyta</taxon>
        <taxon>Embryophyta</taxon>
        <taxon>Tracheophyta</taxon>
        <taxon>Spermatophyta</taxon>
        <taxon>Magnoliopsida</taxon>
        <taxon>Magnoliidae</taxon>
        <taxon>Laurales</taxon>
        <taxon>Lauraceae</taxon>
        <taxon>Persea</taxon>
    </lineage>
</organism>
<dbReference type="EMBL" id="CM056810">
    <property type="protein sequence ID" value="KAJ8644424.1"/>
    <property type="molecule type" value="Genomic_DNA"/>
</dbReference>
<keyword evidence="2" id="KW-1185">Reference proteome</keyword>
<reference evidence="1 2" key="1">
    <citation type="journal article" date="2022" name="Hortic Res">
        <title>A haplotype resolved chromosomal level avocado genome allows analysis of novel avocado genes.</title>
        <authorList>
            <person name="Nath O."/>
            <person name="Fletcher S.J."/>
            <person name="Hayward A."/>
            <person name="Shaw L.M."/>
            <person name="Masouleh A.K."/>
            <person name="Furtado A."/>
            <person name="Henry R.J."/>
            <person name="Mitter N."/>
        </authorList>
    </citation>
    <scope>NUCLEOTIDE SEQUENCE [LARGE SCALE GENOMIC DNA]</scope>
    <source>
        <strain evidence="2">cv. Hass</strain>
    </source>
</reference>
<name>A0ACC2MFE4_PERAE</name>
<dbReference type="Proteomes" id="UP001234297">
    <property type="component" value="Chromosome 2"/>
</dbReference>
<evidence type="ECO:0000313" key="2">
    <source>
        <dbReference type="Proteomes" id="UP001234297"/>
    </source>
</evidence>